<evidence type="ECO:0000256" key="3">
    <source>
        <dbReference type="ARBA" id="ARBA00022741"/>
    </source>
</evidence>
<proteinExistence type="predicted"/>
<dbReference type="PROSITE" id="PS50893">
    <property type="entry name" value="ABC_TRANSPORTER_2"/>
    <property type="match status" value="2"/>
</dbReference>
<feature type="domain" description="ABC transporter" evidence="5">
    <location>
        <begin position="253"/>
        <end position="497"/>
    </location>
</feature>
<keyword evidence="1" id="KW-0813">Transport</keyword>
<dbReference type="STRING" id="416874.SAMN04487958_102490"/>
<dbReference type="Pfam" id="PF00005">
    <property type="entry name" value="ABC_tran"/>
    <property type="match status" value="2"/>
</dbReference>
<protein>
    <submittedName>
        <fullName evidence="6">Ribose transport system ATP-binding protein</fullName>
    </submittedName>
</protein>
<keyword evidence="4 6" id="KW-0067">ATP-binding</keyword>
<dbReference type="Gene3D" id="3.40.50.300">
    <property type="entry name" value="P-loop containing nucleotide triphosphate hydrolases"/>
    <property type="match status" value="2"/>
</dbReference>
<dbReference type="RefSeq" id="WP_092825872.1">
    <property type="nucleotide sequence ID" value="NZ_FOGS01000002.1"/>
</dbReference>
<sequence length="508" mass="55188">MTERINISNLSKRYGATVALSGVDMGIWPGEVHAVLGENGAGKSTLVKILSGVVSSNAGSISLDEEIIRPSSIIEARRWGIATAFQELSLIPNMTVAENLLLPRASSGRFWPESKASIFERANEVLIEWEIDDISSQSIVADLTLAQRQRIELVRALSHAHCLLILDEPTAALPDTSWLFRQIRHVTSQGVSVLYISHRLNEVREICQRATILRNGATMGTVDLEGVDDEDIFSMMVGHESSHKNKASQENATNKEVLLETDQLASKMLKGINLKLHAGEILGVAGLEGQGQQELFRIFGGLHKPKSGEIKVGNKVTSLNSPRQALRVNPGIAFVPEERKTEGIFPSLSAAANISIPNFATTGWAKIVNGRLERHLAAEAASQVGLSTRYLDFEVGNLSGGNQQKVLLARALMTGAKILVLFDPTRGVDVGTKQSIYAMMRHFVDQGGAIIFYSSELSELVQLSSRCLVVYDGLITDDVAANEISEERLLASAHGPVNARKESIQEAV</sequence>
<dbReference type="CDD" id="cd03216">
    <property type="entry name" value="ABC_Carb_Monos_I"/>
    <property type="match status" value="1"/>
</dbReference>
<evidence type="ECO:0000313" key="7">
    <source>
        <dbReference type="Proteomes" id="UP000198505"/>
    </source>
</evidence>
<dbReference type="SMART" id="SM00382">
    <property type="entry name" value="AAA"/>
    <property type="match status" value="1"/>
</dbReference>
<name>A0A1H9RMY7_9GAMM</name>
<dbReference type="SUPFAM" id="SSF52540">
    <property type="entry name" value="P-loop containing nucleoside triphosphate hydrolases"/>
    <property type="match status" value="2"/>
</dbReference>
<dbReference type="AlphaFoldDB" id="A0A1H9RMY7"/>
<dbReference type="InterPro" id="IPR003439">
    <property type="entry name" value="ABC_transporter-like_ATP-bd"/>
</dbReference>
<dbReference type="InterPro" id="IPR027417">
    <property type="entry name" value="P-loop_NTPase"/>
</dbReference>
<dbReference type="EMBL" id="FOGS01000002">
    <property type="protein sequence ID" value="SER74271.1"/>
    <property type="molecule type" value="Genomic_DNA"/>
</dbReference>
<dbReference type="InterPro" id="IPR003593">
    <property type="entry name" value="AAA+_ATPase"/>
</dbReference>
<evidence type="ECO:0000256" key="4">
    <source>
        <dbReference type="ARBA" id="ARBA00022840"/>
    </source>
</evidence>
<accession>A0A1H9RMY7</accession>
<organism evidence="6 7">
    <name type="scientific">Vreelandella subterranea</name>
    <dbReference type="NCBI Taxonomy" id="416874"/>
    <lineage>
        <taxon>Bacteria</taxon>
        <taxon>Pseudomonadati</taxon>
        <taxon>Pseudomonadota</taxon>
        <taxon>Gammaproteobacteria</taxon>
        <taxon>Oceanospirillales</taxon>
        <taxon>Halomonadaceae</taxon>
        <taxon>Vreelandella</taxon>
    </lineage>
</organism>
<evidence type="ECO:0000259" key="5">
    <source>
        <dbReference type="PROSITE" id="PS50893"/>
    </source>
</evidence>
<evidence type="ECO:0000313" key="6">
    <source>
        <dbReference type="EMBL" id="SER74271.1"/>
    </source>
</evidence>
<reference evidence="7" key="1">
    <citation type="submission" date="2016-10" db="EMBL/GenBank/DDBJ databases">
        <authorList>
            <person name="Varghese N."/>
            <person name="Submissions S."/>
        </authorList>
    </citation>
    <scope>NUCLEOTIDE SEQUENCE [LARGE SCALE GENOMIC DNA]</scope>
    <source>
        <strain evidence="7">CGMCC 1.6495</strain>
    </source>
</reference>
<dbReference type="PROSITE" id="PS00211">
    <property type="entry name" value="ABC_TRANSPORTER_1"/>
    <property type="match status" value="1"/>
</dbReference>
<dbReference type="GO" id="GO:0016887">
    <property type="term" value="F:ATP hydrolysis activity"/>
    <property type="evidence" value="ECO:0007669"/>
    <property type="project" value="InterPro"/>
</dbReference>
<dbReference type="Proteomes" id="UP000198505">
    <property type="component" value="Unassembled WGS sequence"/>
</dbReference>
<dbReference type="GO" id="GO:0005524">
    <property type="term" value="F:ATP binding"/>
    <property type="evidence" value="ECO:0007669"/>
    <property type="project" value="UniProtKB-KW"/>
</dbReference>
<keyword evidence="2" id="KW-0677">Repeat</keyword>
<keyword evidence="3" id="KW-0547">Nucleotide-binding</keyword>
<gene>
    <name evidence="6" type="ORF">SAMN04487958_102490</name>
</gene>
<dbReference type="PANTHER" id="PTHR43790:SF9">
    <property type="entry name" value="GALACTOFURANOSE TRANSPORTER ATP-BINDING PROTEIN YTFR"/>
    <property type="match status" value="1"/>
</dbReference>
<dbReference type="PANTHER" id="PTHR43790">
    <property type="entry name" value="CARBOHYDRATE TRANSPORT ATP-BINDING PROTEIN MG119-RELATED"/>
    <property type="match status" value="1"/>
</dbReference>
<dbReference type="CDD" id="cd03215">
    <property type="entry name" value="ABC_Carb_Monos_II"/>
    <property type="match status" value="1"/>
</dbReference>
<dbReference type="InterPro" id="IPR050107">
    <property type="entry name" value="ABC_carbohydrate_import_ATPase"/>
</dbReference>
<dbReference type="InterPro" id="IPR017871">
    <property type="entry name" value="ABC_transporter-like_CS"/>
</dbReference>
<evidence type="ECO:0000256" key="1">
    <source>
        <dbReference type="ARBA" id="ARBA00022448"/>
    </source>
</evidence>
<evidence type="ECO:0000256" key="2">
    <source>
        <dbReference type="ARBA" id="ARBA00022737"/>
    </source>
</evidence>
<feature type="domain" description="ABC transporter" evidence="5">
    <location>
        <begin position="5"/>
        <end position="240"/>
    </location>
</feature>
<keyword evidence="7" id="KW-1185">Reference proteome</keyword>